<dbReference type="EMBL" id="NEVT01000008">
    <property type="protein sequence ID" value="OZI72517.1"/>
    <property type="molecule type" value="Genomic_DNA"/>
</dbReference>
<dbReference type="Pfam" id="PF13187">
    <property type="entry name" value="Fer4_9"/>
    <property type="match status" value="1"/>
</dbReference>
<keyword evidence="8" id="KW-1185">Reference proteome</keyword>
<protein>
    <recommendedName>
        <fullName evidence="6">4Fe-4S ferredoxin-type domain-containing protein</fullName>
    </recommendedName>
</protein>
<evidence type="ECO:0000313" key="7">
    <source>
        <dbReference type="EMBL" id="OZI72517.1"/>
    </source>
</evidence>
<evidence type="ECO:0000256" key="2">
    <source>
        <dbReference type="ARBA" id="ARBA00022723"/>
    </source>
</evidence>
<dbReference type="SUPFAM" id="SSF54862">
    <property type="entry name" value="4Fe-4S ferredoxins"/>
    <property type="match status" value="1"/>
</dbReference>
<dbReference type="Gene3D" id="3.30.70.20">
    <property type="match status" value="2"/>
</dbReference>
<dbReference type="GO" id="GO:0051539">
    <property type="term" value="F:4 iron, 4 sulfur cluster binding"/>
    <property type="evidence" value="ECO:0007669"/>
    <property type="project" value="UniProtKB-KW"/>
</dbReference>
<dbReference type="PROSITE" id="PS00198">
    <property type="entry name" value="4FE4S_FER_1"/>
    <property type="match status" value="2"/>
</dbReference>
<sequence>MDFTRRRLLTGSKPPVRPPWAMPEARFLDLCTACGDCIRACPHGLLRHGAGRYPVIEPARGGCDFCGNCAARCRPGALRAGLAAADAFAWRARPGTACLAHRAVECRVCGEACAAGAIRFARQAGGPARPRVEPAECTGCGQCLASCPANAIELEAA</sequence>
<keyword evidence="4" id="KW-0408">Iron</keyword>
<name>A0A261VFA8_9BORD</name>
<evidence type="ECO:0000313" key="8">
    <source>
        <dbReference type="Proteomes" id="UP000215633"/>
    </source>
</evidence>
<dbReference type="InterPro" id="IPR017896">
    <property type="entry name" value="4Fe4S_Fe-S-bd"/>
</dbReference>
<dbReference type="RefSeq" id="WP_094807675.1">
    <property type="nucleotide sequence ID" value="NZ_NEVT01000008.1"/>
</dbReference>
<keyword evidence="1" id="KW-0004">4Fe-4S</keyword>
<keyword evidence="3" id="KW-0677">Repeat</keyword>
<proteinExistence type="predicted"/>
<organism evidence="7 8">
    <name type="scientific">Bordetella genomosp. 2</name>
    <dbReference type="NCBI Taxonomy" id="1983456"/>
    <lineage>
        <taxon>Bacteria</taxon>
        <taxon>Pseudomonadati</taxon>
        <taxon>Pseudomonadota</taxon>
        <taxon>Betaproteobacteria</taxon>
        <taxon>Burkholderiales</taxon>
        <taxon>Alcaligenaceae</taxon>
        <taxon>Bordetella</taxon>
    </lineage>
</organism>
<evidence type="ECO:0000256" key="4">
    <source>
        <dbReference type="ARBA" id="ARBA00023004"/>
    </source>
</evidence>
<dbReference type="AlphaFoldDB" id="A0A261VFA8"/>
<dbReference type="PANTHER" id="PTHR43687">
    <property type="entry name" value="ADENYLYLSULFATE REDUCTASE, BETA SUBUNIT"/>
    <property type="match status" value="1"/>
</dbReference>
<gene>
    <name evidence="7" type="ORF">CAL24_19685</name>
</gene>
<dbReference type="CDD" id="cd10564">
    <property type="entry name" value="NapF_like"/>
    <property type="match status" value="1"/>
</dbReference>
<feature type="domain" description="4Fe-4S ferredoxin-type" evidence="6">
    <location>
        <begin position="21"/>
        <end position="51"/>
    </location>
</feature>
<dbReference type="PROSITE" id="PS51379">
    <property type="entry name" value="4FE4S_FER_2"/>
    <property type="match status" value="3"/>
</dbReference>
<feature type="domain" description="4Fe-4S ferredoxin-type" evidence="6">
    <location>
        <begin position="52"/>
        <end position="83"/>
    </location>
</feature>
<reference evidence="8" key="1">
    <citation type="submission" date="2017-05" db="EMBL/GenBank/DDBJ databases">
        <title>Complete and WGS of Bordetella genogroups.</title>
        <authorList>
            <person name="Spilker T."/>
            <person name="Lipuma J."/>
        </authorList>
    </citation>
    <scope>NUCLEOTIDE SEQUENCE [LARGE SCALE GENOMIC DNA]</scope>
    <source>
        <strain evidence="8">AU8256</strain>
    </source>
</reference>
<dbReference type="PANTHER" id="PTHR43687:SF1">
    <property type="entry name" value="FERREDOXIN III"/>
    <property type="match status" value="1"/>
</dbReference>
<comment type="caution">
    <text evidence="7">The sequence shown here is derived from an EMBL/GenBank/DDBJ whole genome shotgun (WGS) entry which is preliminary data.</text>
</comment>
<dbReference type="InterPro" id="IPR050572">
    <property type="entry name" value="Fe-S_Ferredoxin"/>
</dbReference>
<keyword evidence="5" id="KW-0411">Iron-sulfur</keyword>
<evidence type="ECO:0000259" key="6">
    <source>
        <dbReference type="PROSITE" id="PS51379"/>
    </source>
</evidence>
<dbReference type="InterPro" id="IPR004496">
    <property type="entry name" value="NapF"/>
</dbReference>
<dbReference type="Proteomes" id="UP000215633">
    <property type="component" value="Unassembled WGS sequence"/>
</dbReference>
<dbReference type="InterPro" id="IPR017900">
    <property type="entry name" value="4Fe4S_Fe_S_CS"/>
</dbReference>
<feature type="domain" description="4Fe-4S ferredoxin-type" evidence="6">
    <location>
        <begin position="128"/>
        <end position="157"/>
    </location>
</feature>
<dbReference type="GO" id="GO:0046872">
    <property type="term" value="F:metal ion binding"/>
    <property type="evidence" value="ECO:0007669"/>
    <property type="project" value="UniProtKB-KW"/>
</dbReference>
<evidence type="ECO:0000256" key="3">
    <source>
        <dbReference type="ARBA" id="ARBA00022737"/>
    </source>
</evidence>
<evidence type="ECO:0000256" key="5">
    <source>
        <dbReference type="ARBA" id="ARBA00023014"/>
    </source>
</evidence>
<keyword evidence="2" id="KW-0479">Metal-binding</keyword>
<dbReference type="Pfam" id="PF12838">
    <property type="entry name" value="Fer4_7"/>
    <property type="match status" value="1"/>
</dbReference>
<evidence type="ECO:0000256" key="1">
    <source>
        <dbReference type="ARBA" id="ARBA00022485"/>
    </source>
</evidence>
<accession>A0A261VFA8</accession>